<protein>
    <submittedName>
        <fullName evidence="3">PPOX class F420-dependent enzyme</fullName>
    </submittedName>
</protein>
<dbReference type="Pfam" id="PF01243">
    <property type="entry name" value="PNPOx_N"/>
    <property type="match status" value="1"/>
</dbReference>
<feature type="domain" description="Pyridoxamine 5'-phosphate oxidase N-terminal" evidence="2">
    <location>
        <begin position="11"/>
        <end position="129"/>
    </location>
</feature>
<reference evidence="4" key="1">
    <citation type="journal article" date="2019" name="Int. J. Syst. Evol. Microbiol.">
        <title>The Global Catalogue of Microorganisms (GCM) 10K type strain sequencing project: providing services to taxonomists for standard genome sequencing and annotation.</title>
        <authorList>
            <consortium name="The Broad Institute Genomics Platform"/>
            <consortium name="The Broad Institute Genome Sequencing Center for Infectious Disease"/>
            <person name="Wu L."/>
            <person name="Ma J."/>
        </authorList>
    </citation>
    <scope>NUCLEOTIDE SEQUENCE [LARGE SCALE GENOMIC DNA]</scope>
    <source>
        <strain evidence="4">NBRC 105830</strain>
    </source>
</reference>
<proteinExistence type="predicted"/>
<dbReference type="PANTHER" id="PTHR35176:SF1">
    <property type="entry name" value="F420H(2)-DEPENDENT BILIVERDIN REDUCTASE"/>
    <property type="match status" value="1"/>
</dbReference>
<dbReference type="RefSeq" id="WP_241441669.1">
    <property type="nucleotide sequence ID" value="NZ_BSUJ01000001.1"/>
</dbReference>
<dbReference type="PANTHER" id="PTHR35176">
    <property type="entry name" value="HEME OXYGENASE HI_0854-RELATED"/>
    <property type="match status" value="1"/>
</dbReference>
<dbReference type="EMBL" id="BSUJ01000001">
    <property type="protein sequence ID" value="GMA21434.1"/>
    <property type="molecule type" value="Genomic_DNA"/>
</dbReference>
<keyword evidence="4" id="KW-1185">Reference proteome</keyword>
<evidence type="ECO:0000259" key="2">
    <source>
        <dbReference type="Pfam" id="PF01243"/>
    </source>
</evidence>
<dbReference type="Proteomes" id="UP001157109">
    <property type="component" value="Unassembled WGS sequence"/>
</dbReference>
<organism evidence="3 4">
    <name type="scientific">Arsenicicoccus piscis</name>
    <dbReference type="NCBI Taxonomy" id="673954"/>
    <lineage>
        <taxon>Bacteria</taxon>
        <taxon>Bacillati</taxon>
        <taxon>Actinomycetota</taxon>
        <taxon>Actinomycetes</taxon>
        <taxon>Micrococcales</taxon>
        <taxon>Intrasporangiaceae</taxon>
        <taxon>Arsenicicoccus</taxon>
    </lineage>
</organism>
<dbReference type="InterPro" id="IPR011576">
    <property type="entry name" value="Pyridox_Oxase_N"/>
</dbReference>
<evidence type="ECO:0000256" key="1">
    <source>
        <dbReference type="ARBA" id="ARBA00023002"/>
    </source>
</evidence>
<accession>A0ABQ6HUR8</accession>
<dbReference type="InterPro" id="IPR052019">
    <property type="entry name" value="F420H2_bilvrd_red/Heme_oxyg"/>
</dbReference>
<sequence>MSTHRLDWQDPRLDDFWGERRYASLTSLRRDGTPHTVPVAPVVDRAGRRLLVLASSTSQKVHNVESAGGDARVSLCEIDGRHWVSVEGRAHVARDAATLAAAEELYAQRFRQPRANPERVIVVVEVDRLLGRLPDAPAQA</sequence>
<evidence type="ECO:0000313" key="3">
    <source>
        <dbReference type="EMBL" id="GMA21434.1"/>
    </source>
</evidence>
<dbReference type="InterPro" id="IPR012349">
    <property type="entry name" value="Split_barrel_FMN-bd"/>
</dbReference>
<name>A0ABQ6HUR8_9MICO</name>
<dbReference type="SUPFAM" id="SSF50475">
    <property type="entry name" value="FMN-binding split barrel"/>
    <property type="match status" value="1"/>
</dbReference>
<gene>
    <name evidence="3" type="ORF">GCM10025862_34550</name>
</gene>
<comment type="caution">
    <text evidence="3">The sequence shown here is derived from an EMBL/GenBank/DDBJ whole genome shotgun (WGS) entry which is preliminary data.</text>
</comment>
<evidence type="ECO:0000313" key="4">
    <source>
        <dbReference type="Proteomes" id="UP001157109"/>
    </source>
</evidence>
<dbReference type="Gene3D" id="2.30.110.10">
    <property type="entry name" value="Electron Transport, Fmn-binding Protein, Chain A"/>
    <property type="match status" value="1"/>
</dbReference>
<keyword evidence="1" id="KW-0560">Oxidoreductase</keyword>